<dbReference type="eggNOG" id="ENOG502S8Q4">
    <property type="taxonomic scope" value="Eukaryota"/>
</dbReference>
<feature type="non-terminal residue" evidence="1">
    <location>
        <position position="345"/>
    </location>
</feature>
<reference evidence="1 2" key="1">
    <citation type="journal article" date="2013" name="PLoS Genet.">
        <title>Comparative genome structure, secondary metabolite, and effector coding capacity across Cochliobolus pathogens.</title>
        <authorList>
            <person name="Condon B.J."/>
            <person name="Leng Y."/>
            <person name="Wu D."/>
            <person name="Bushley K.E."/>
            <person name="Ohm R.A."/>
            <person name="Otillar R."/>
            <person name="Martin J."/>
            <person name="Schackwitz W."/>
            <person name="Grimwood J."/>
            <person name="MohdZainudin N."/>
            <person name="Xue C."/>
            <person name="Wang R."/>
            <person name="Manning V.A."/>
            <person name="Dhillon B."/>
            <person name="Tu Z.J."/>
            <person name="Steffenson B.J."/>
            <person name="Salamov A."/>
            <person name="Sun H."/>
            <person name="Lowry S."/>
            <person name="LaButti K."/>
            <person name="Han J."/>
            <person name="Copeland A."/>
            <person name="Lindquist E."/>
            <person name="Barry K."/>
            <person name="Schmutz J."/>
            <person name="Baker S.E."/>
            <person name="Ciuffetti L.M."/>
            <person name="Grigoriev I.V."/>
            <person name="Zhong S."/>
            <person name="Turgeon B.G."/>
        </authorList>
    </citation>
    <scope>NUCLEOTIDE SEQUENCE [LARGE SCALE GENOMIC DNA]</scope>
    <source>
        <strain evidence="1 2">ATCC 44560</strain>
    </source>
</reference>
<dbReference type="RefSeq" id="XP_007692721.1">
    <property type="nucleotide sequence ID" value="XM_007694531.1"/>
</dbReference>
<name>W6YTA1_COCMI</name>
<dbReference type="HOGENOM" id="CLU_689249_0_0_1"/>
<dbReference type="EMBL" id="KI964141">
    <property type="protein sequence ID" value="EUC40753.1"/>
    <property type="molecule type" value="Genomic_DNA"/>
</dbReference>
<dbReference type="Proteomes" id="UP000054032">
    <property type="component" value="Unassembled WGS sequence"/>
</dbReference>
<protein>
    <submittedName>
        <fullName evidence="1">Uncharacterized protein</fullName>
    </submittedName>
</protein>
<evidence type="ECO:0000313" key="2">
    <source>
        <dbReference type="Proteomes" id="UP000054032"/>
    </source>
</evidence>
<dbReference type="KEGG" id="bor:COCMIDRAFT_107939"/>
<organism evidence="1 2">
    <name type="scientific">Bipolaris oryzae ATCC 44560</name>
    <dbReference type="NCBI Taxonomy" id="930090"/>
    <lineage>
        <taxon>Eukaryota</taxon>
        <taxon>Fungi</taxon>
        <taxon>Dikarya</taxon>
        <taxon>Ascomycota</taxon>
        <taxon>Pezizomycotina</taxon>
        <taxon>Dothideomycetes</taxon>
        <taxon>Pleosporomycetidae</taxon>
        <taxon>Pleosporales</taxon>
        <taxon>Pleosporineae</taxon>
        <taxon>Pleosporaceae</taxon>
        <taxon>Bipolaris</taxon>
    </lineage>
</organism>
<dbReference type="OrthoDB" id="3695711at2759"/>
<accession>W6YTA1</accession>
<dbReference type="AlphaFoldDB" id="W6YTA1"/>
<evidence type="ECO:0000313" key="1">
    <source>
        <dbReference type="EMBL" id="EUC40753.1"/>
    </source>
</evidence>
<keyword evidence="2" id="KW-1185">Reference proteome</keyword>
<sequence length="345" mass="37900">MQLKNLTIEVPLSATQHGSSRIFCVRGPPWRDTLLVITFFATSYIAHAATVKSTPGEGTVSIAFNTFMALCFPMFGLLRALNAIARGARFGGSELKNACRAGALCMVVRNPEWRPSPGDTLAAVLEQRSQSDEESNVTSDIIDAKMVNYFPTYAREDSSAWAYFDTIGSRAYVDPDLIRIHGTYFLSEGYSFAIVPRNACLSEIDRIDSRPLEPQNGSTPDVNSDISSSYSVAKAIASLIQILGALSIILLRKPDTIERWGYASFQLTVVPYLVMTVVNFTSNALTADYACLYMVESAVMREARNRGSRFKGTVAALEEYTGPLSPDVSTKDISVWTGLTQKHIR</sequence>
<gene>
    <name evidence="1" type="ORF">COCMIDRAFT_107939</name>
</gene>
<dbReference type="GeneID" id="19119152"/>
<proteinExistence type="predicted"/>